<dbReference type="AlphaFoldDB" id="A0A5C7GK21"/>
<dbReference type="GO" id="GO:0030170">
    <property type="term" value="F:pyridoxal phosphate binding"/>
    <property type="evidence" value="ECO:0007669"/>
    <property type="project" value="InterPro"/>
</dbReference>
<keyword evidence="2 5" id="KW-0032">Aminotransferase</keyword>
<keyword evidence="3 5" id="KW-0808">Transferase</keyword>
<accession>A0A5C7GK21</accession>
<protein>
    <submittedName>
        <fullName evidence="5">Aminotransferase class III-fold pyridoxal phosphate-dependent enzyme</fullName>
    </submittedName>
</protein>
<sequence>MGDDIKTIYKDFSKPLISELIGALKLDKVYHRAQGDFVYYFNKEKEVKVLDLTGGYGSLLLGHNNFELREYIKSLYDQEVPVHTQLSVRSGSALLSKKIGNLISSKSGKKYYCTFLNSGSEAIEAAIKHAFLSFNKNLNAFFEEQELAFLNIKNFYNAQKDSIQLNYNDKNYNSFEGLKKDIEASNSHKIKHYEKCVLASKGSYHGKTLGALSITNNIKYKNPFFQTSPISTKFFEWDLENIKNHISVNSFILEIPKLNAKGKLLIKHKKMNAITAIIIEPILGESGIHVAPETLLKNLKTEAEKNGIPLIFDEIQCGFYRTGEFLSSFKSKVFADYYVMGKSLGGGLAKISALVINTDAYIPEFEMKHTSTFSDDDISSLIALKAIDIAVDQKKNIINSGIYIRQALRKIKTKYADIITDIRGDGLMIGISFKDFDLSQCYGLQSLSRSDYFGYMLSSYLLNKEHIRASVTLSNSKTIRIHPSAFISKSSIDYFISAIDTLCYILQCNDFYALISPVLEEKHQNLRAIKQFDVGTIQLDDDSHSLTNVGFLVHYINLGSIKQCIPSLDGLPNGVISDFALKCTRFGAPVLLGRNEIRNLYGEKITITFVGVPFISKTIKEQLNRSRHYLKYYQDTCSKAINFLYKMGITTIGLGQFTSIIMQNGRAVNNSKLNITTGNSFTVYSALKQVHMEIRERKKAFTKIAVIGAGGNIATVLSILLLDHCDSLLLVGNFKNSENKTIGHAELLLKQLLSDLLNKTSVQLGKLHKRFLGSTLLKKAKADSTFLNSGKLCELYNMEFSKKDAPVKMSCNLKDLKECDIAVVATNQGEPFLKTEHFKAGSLVCDISVPSNCTDELLNNQDIKTKKGGIVQLPNNEDLHPKGLPIESGEAFACMCETMLLGFEQSKTSYSYGSLKISQVQDIGKLGEKHGFKHLKTLPSTTLNL</sequence>
<dbReference type="OrthoDB" id="9801052at2"/>
<dbReference type="EMBL" id="VRKQ01000008">
    <property type="protein sequence ID" value="TXG38670.1"/>
    <property type="molecule type" value="Genomic_DNA"/>
</dbReference>
<comment type="caution">
    <text evidence="5">The sequence shown here is derived from an EMBL/GenBank/DDBJ whole genome shotgun (WGS) entry which is preliminary data.</text>
</comment>
<dbReference type="Proteomes" id="UP000321080">
    <property type="component" value="Unassembled WGS sequence"/>
</dbReference>
<keyword evidence="4" id="KW-0663">Pyridoxal phosphate</keyword>
<proteinExistence type="predicted"/>
<name>A0A5C7GK21_9FLAO</name>
<dbReference type="RefSeq" id="WP_147766050.1">
    <property type="nucleotide sequence ID" value="NZ_VRKQ01000008.1"/>
</dbReference>
<keyword evidence="6" id="KW-1185">Reference proteome</keyword>
<evidence type="ECO:0000256" key="1">
    <source>
        <dbReference type="ARBA" id="ARBA00001933"/>
    </source>
</evidence>
<dbReference type="PANTHER" id="PTHR11986">
    <property type="entry name" value="AMINOTRANSFERASE CLASS III"/>
    <property type="match status" value="1"/>
</dbReference>
<dbReference type="GO" id="GO:0008483">
    <property type="term" value="F:transaminase activity"/>
    <property type="evidence" value="ECO:0007669"/>
    <property type="project" value="UniProtKB-KW"/>
</dbReference>
<reference evidence="5 6" key="1">
    <citation type="submission" date="2019-08" db="EMBL/GenBank/DDBJ databases">
        <title>Seonamhaeicola sediminis sp. nov., isolated from marine sediment.</title>
        <authorList>
            <person name="Cao W.R."/>
        </authorList>
    </citation>
    <scope>NUCLEOTIDE SEQUENCE [LARGE SCALE GENOMIC DNA]</scope>
    <source>
        <strain evidence="5 6">1505</strain>
    </source>
</reference>
<dbReference type="Pfam" id="PF00202">
    <property type="entry name" value="Aminotran_3"/>
    <property type="match status" value="1"/>
</dbReference>
<dbReference type="InterPro" id="IPR050103">
    <property type="entry name" value="Class-III_PLP-dep_AT"/>
</dbReference>
<evidence type="ECO:0000313" key="5">
    <source>
        <dbReference type="EMBL" id="TXG38670.1"/>
    </source>
</evidence>
<comment type="cofactor">
    <cofactor evidence="1">
        <name>pyridoxal 5'-phosphate</name>
        <dbReference type="ChEBI" id="CHEBI:597326"/>
    </cofactor>
</comment>
<evidence type="ECO:0000313" key="6">
    <source>
        <dbReference type="Proteomes" id="UP000321080"/>
    </source>
</evidence>
<evidence type="ECO:0000256" key="2">
    <source>
        <dbReference type="ARBA" id="ARBA00022576"/>
    </source>
</evidence>
<evidence type="ECO:0000256" key="4">
    <source>
        <dbReference type="ARBA" id="ARBA00022898"/>
    </source>
</evidence>
<dbReference type="InterPro" id="IPR015421">
    <property type="entry name" value="PyrdxlP-dep_Trfase_major"/>
</dbReference>
<dbReference type="Gene3D" id="3.90.1150.10">
    <property type="entry name" value="Aspartate Aminotransferase, domain 1"/>
    <property type="match status" value="2"/>
</dbReference>
<dbReference type="GO" id="GO:0042802">
    <property type="term" value="F:identical protein binding"/>
    <property type="evidence" value="ECO:0007669"/>
    <property type="project" value="TreeGrafter"/>
</dbReference>
<gene>
    <name evidence="5" type="ORF">FUA22_01955</name>
</gene>
<dbReference type="InterPro" id="IPR005814">
    <property type="entry name" value="Aminotrans_3"/>
</dbReference>
<dbReference type="SUPFAM" id="SSF53383">
    <property type="entry name" value="PLP-dependent transferases"/>
    <property type="match status" value="1"/>
</dbReference>
<dbReference type="InterPro" id="IPR015422">
    <property type="entry name" value="PyrdxlP-dep_Trfase_small"/>
</dbReference>
<dbReference type="InterPro" id="IPR015424">
    <property type="entry name" value="PyrdxlP-dep_Trfase"/>
</dbReference>
<dbReference type="Gene3D" id="3.40.640.10">
    <property type="entry name" value="Type I PLP-dependent aspartate aminotransferase-like (Major domain)"/>
    <property type="match status" value="2"/>
</dbReference>
<evidence type="ECO:0000256" key="3">
    <source>
        <dbReference type="ARBA" id="ARBA00022679"/>
    </source>
</evidence>
<dbReference type="Gene3D" id="3.40.50.720">
    <property type="entry name" value="NAD(P)-binding Rossmann-like Domain"/>
    <property type="match status" value="1"/>
</dbReference>
<organism evidence="5 6">
    <name type="scientific">Seonamhaeicola maritimus</name>
    <dbReference type="NCBI Taxonomy" id="2591822"/>
    <lineage>
        <taxon>Bacteria</taxon>
        <taxon>Pseudomonadati</taxon>
        <taxon>Bacteroidota</taxon>
        <taxon>Flavobacteriia</taxon>
        <taxon>Flavobacteriales</taxon>
        <taxon>Flavobacteriaceae</taxon>
    </lineage>
</organism>
<dbReference type="PANTHER" id="PTHR11986:SF79">
    <property type="entry name" value="ACETYLORNITHINE AMINOTRANSFERASE, MITOCHONDRIAL"/>
    <property type="match status" value="1"/>
</dbReference>